<dbReference type="GO" id="GO:0032993">
    <property type="term" value="C:protein-DNA complex"/>
    <property type="evidence" value="ECO:0007669"/>
    <property type="project" value="TreeGrafter"/>
</dbReference>
<dbReference type="InterPro" id="IPR016032">
    <property type="entry name" value="Sig_transdc_resp-reg_C-effctor"/>
</dbReference>
<evidence type="ECO:0000256" key="1">
    <source>
        <dbReference type="ARBA" id="ARBA00004496"/>
    </source>
</evidence>
<dbReference type="PANTHER" id="PTHR48111:SF4">
    <property type="entry name" value="DNA-BINDING DUAL TRANSCRIPTIONAL REGULATOR OMPR"/>
    <property type="match status" value="1"/>
</dbReference>
<keyword evidence="4" id="KW-0902">Two-component regulatory system</keyword>
<evidence type="ECO:0000256" key="3">
    <source>
        <dbReference type="ARBA" id="ARBA00022553"/>
    </source>
</evidence>
<dbReference type="Gene3D" id="3.40.50.2300">
    <property type="match status" value="1"/>
</dbReference>
<dbReference type="EMBL" id="BMCG01000001">
    <property type="protein sequence ID" value="GGB95661.1"/>
    <property type="molecule type" value="Genomic_DNA"/>
</dbReference>
<dbReference type="GO" id="GO:0000976">
    <property type="term" value="F:transcription cis-regulatory region binding"/>
    <property type="evidence" value="ECO:0007669"/>
    <property type="project" value="TreeGrafter"/>
</dbReference>
<keyword evidence="5" id="KW-0805">Transcription regulation</keyword>
<comment type="caution">
    <text evidence="12">The sequence shown here is derived from an EMBL/GenBank/DDBJ whole genome shotgun (WGS) entry which is preliminary data.</text>
</comment>
<keyword evidence="3 8" id="KW-0597">Phosphoprotein</keyword>
<reference evidence="12" key="1">
    <citation type="journal article" date="2014" name="Int. J. Syst. Evol. Microbiol.">
        <title>Complete genome sequence of Corynebacterium casei LMG S-19264T (=DSM 44701T), isolated from a smear-ripened cheese.</title>
        <authorList>
            <consortium name="US DOE Joint Genome Institute (JGI-PGF)"/>
            <person name="Walter F."/>
            <person name="Albersmeier A."/>
            <person name="Kalinowski J."/>
            <person name="Ruckert C."/>
        </authorList>
    </citation>
    <scope>NUCLEOTIDE SEQUENCE</scope>
    <source>
        <strain evidence="12">CCM 7086</strain>
    </source>
</reference>
<evidence type="ECO:0000256" key="8">
    <source>
        <dbReference type="PROSITE-ProRule" id="PRU00169"/>
    </source>
</evidence>
<dbReference type="RefSeq" id="WP_188394233.1">
    <property type="nucleotide sequence ID" value="NZ_BMCG01000001.1"/>
</dbReference>
<feature type="modified residue" description="4-aspartylphosphate" evidence="8">
    <location>
        <position position="55"/>
    </location>
</feature>
<dbReference type="InterPro" id="IPR011006">
    <property type="entry name" value="CheY-like_superfamily"/>
</dbReference>
<reference evidence="12" key="2">
    <citation type="submission" date="2020-09" db="EMBL/GenBank/DDBJ databases">
        <authorList>
            <person name="Sun Q."/>
            <person name="Sedlacek I."/>
        </authorList>
    </citation>
    <scope>NUCLEOTIDE SEQUENCE</scope>
    <source>
        <strain evidence="12">CCM 7086</strain>
    </source>
</reference>
<dbReference type="Gene3D" id="6.10.250.690">
    <property type="match status" value="1"/>
</dbReference>
<comment type="subcellular location">
    <subcellularLocation>
        <location evidence="1">Cytoplasm</location>
    </subcellularLocation>
</comment>
<name>A0A8J2UND6_9BURK</name>
<dbReference type="SUPFAM" id="SSF52172">
    <property type="entry name" value="CheY-like"/>
    <property type="match status" value="1"/>
</dbReference>
<dbReference type="PROSITE" id="PS50110">
    <property type="entry name" value="RESPONSE_REGULATORY"/>
    <property type="match status" value="1"/>
</dbReference>
<keyword evidence="13" id="KW-1185">Reference proteome</keyword>
<dbReference type="SMART" id="SM00862">
    <property type="entry name" value="Trans_reg_C"/>
    <property type="match status" value="1"/>
</dbReference>
<sequence length="244" mass="27467">MHAGKSILIVDDDPQARKLLQTYLSNVGFLVRAAVNGSDFRRILEETGADLVILDVTLPDESGFKLCQWMHEHPDFLQIPIIMLTGRVEEVNRVLGLELGADDYLCKPFSLRELLARINALLRRTSISPKSTAIGGQVLAFDEWQLDTVSRRLVHLDGEEVILTGTDFTLLKLFLDHPQQVLDRDTIGNATRGREMMPQERGVDTAVYRLRQRLRDTAKPPRLILTVRGGGYLLAAEVTLRNRA</sequence>
<dbReference type="FunFam" id="1.10.10.10:FF:000099">
    <property type="entry name" value="Two-component system response regulator TorR"/>
    <property type="match status" value="1"/>
</dbReference>
<evidence type="ECO:0000256" key="5">
    <source>
        <dbReference type="ARBA" id="ARBA00023015"/>
    </source>
</evidence>
<dbReference type="Gene3D" id="1.10.10.10">
    <property type="entry name" value="Winged helix-like DNA-binding domain superfamily/Winged helix DNA-binding domain"/>
    <property type="match status" value="1"/>
</dbReference>
<evidence type="ECO:0000259" key="10">
    <source>
        <dbReference type="PROSITE" id="PS50110"/>
    </source>
</evidence>
<dbReference type="GO" id="GO:0006355">
    <property type="term" value="P:regulation of DNA-templated transcription"/>
    <property type="evidence" value="ECO:0007669"/>
    <property type="project" value="InterPro"/>
</dbReference>
<evidence type="ECO:0000256" key="7">
    <source>
        <dbReference type="ARBA" id="ARBA00023163"/>
    </source>
</evidence>
<gene>
    <name evidence="12" type="ORF">GCM10007205_01120</name>
</gene>
<dbReference type="GO" id="GO:0000156">
    <property type="term" value="F:phosphorelay response regulator activity"/>
    <property type="evidence" value="ECO:0007669"/>
    <property type="project" value="TreeGrafter"/>
</dbReference>
<evidence type="ECO:0000256" key="2">
    <source>
        <dbReference type="ARBA" id="ARBA00022490"/>
    </source>
</evidence>
<dbReference type="InterPro" id="IPR001789">
    <property type="entry name" value="Sig_transdc_resp-reg_receiver"/>
</dbReference>
<keyword evidence="2" id="KW-0963">Cytoplasm</keyword>
<dbReference type="PROSITE" id="PS51755">
    <property type="entry name" value="OMPR_PHOB"/>
    <property type="match status" value="1"/>
</dbReference>
<dbReference type="GO" id="GO:0005829">
    <property type="term" value="C:cytosol"/>
    <property type="evidence" value="ECO:0007669"/>
    <property type="project" value="TreeGrafter"/>
</dbReference>
<feature type="domain" description="Response regulatory" evidence="10">
    <location>
        <begin position="6"/>
        <end position="122"/>
    </location>
</feature>
<evidence type="ECO:0000256" key="4">
    <source>
        <dbReference type="ARBA" id="ARBA00023012"/>
    </source>
</evidence>
<evidence type="ECO:0000313" key="12">
    <source>
        <dbReference type="EMBL" id="GGB95661.1"/>
    </source>
</evidence>
<accession>A0A8J2UND6</accession>
<dbReference type="CDD" id="cd00383">
    <property type="entry name" value="trans_reg_C"/>
    <property type="match status" value="1"/>
</dbReference>
<dbReference type="InterPro" id="IPR001867">
    <property type="entry name" value="OmpR/PhoB-type_DNA-bd"/>
</dbReference>
<dbReference type="Pfam" id="PF00486">
    <property type="entry name" value="Trans_reg_C"/>
    <property type="match status" value="1"/>
</dbReference>
<keyword evidence="7" id="KW-0804">Transcription</keyword>
<dbReference type="AlphaFoldDB" id="A0A8J2UND6"/>
<dbReference type="PANTHER" id="PTHR48111">
    <property type="entry name" value="REGULATOR OF RPOS"/>
    <property type="match status" value="1"/>
</dbReference>
<dbReference type="InterPro" id="IPR039420">
    <property type="entry name" value="WalR-like"/>
</dbReference>
<dbReference type="SUPFAM" id="SSF46894">
    <property type="entry name" value="C-terminal effector domain of the bipartite response regulators"/>
    <property type="match status" value="1"/>
</dbReference>
<proteinExistence type="predicted"/>
<dbReference type="Proteomes" id="UP000620266">
    <property type="component" value="Unassembled WGS sequence"/>
</dbReference>
<evidence type="ECO:0000256" key="9">
    <source>
        <dbReference type="PROSITE-ProRule" id="PRU01091"/>
    </source>
</evidence>
<dbReference type="Pfam" id="PF00072">
    <property type="entry name" value="Response_reg"/>
    <property type="match status" value="1"/>
</dbReference>
<evidence type="ECO:0000313" key="13">
    <source>
        <dbReference type="Proteomes" id="UP000620266"/>
    </source>
</evidence>
<dbReference type="InterPro" id="IPR036388">
    <property type="entry name" value="WH-like_DNA-bd_sf"/>
</dbReference>
<evidence type="ECO:0000259" key="11">
    <source>
        <dbReference type="PROSITE" id="PS51755"/>
    </source>
</evidence>
<protein>
    <submittedName>
        <fullName evidence="12">DNA-binding response regulator</fullName>
    </submittedName>
</protein>
<feature type="domain" description="OmpR/PhoB-type" evidence="11">
    <location>
        <begin position="136"/>
        <end position="236"/>
    </location>
</feature>
<evidence type="ECO:0000256" key="6">
    <source>
        <dbReference type="ARBA" id="ARBA00023125"/>
    </source>
</evidence>
<dbReference type="SMART" id="SM00448">
    <property type="entry name" value="REC"/>
    <property type="match status" value="1"/>
</dbReference>
<keyword evidence="6 9" id="KW-0238">DNA-binding</keyword>
<organism evidence="12 13">
    <name type="scientific">Oxalicibacterium flavum</name>
    <dbReference type="NCBI Taxonomy" id="179467"/>
    <lineage>
        <taxon>Bacteria</taxon>
        <taxon>Pseudomonadati</taxon>
        <taxon>Pseudomonadota</taxon>
        <taxon>Betaproteobacteria</taxon>
        <taxon>Burkholderiales</taxon>
        <taxon>Oxalobacteraceae</taxon>
        <taxon>Oxalicibacterium</taxon>
    </lineage>
</organism>
<feature type="DNA-binding region" description="OmpR/PhoB-type" evidence="9">
    <location>
        <begin position="136"/>
        <end position="236"/>
    </location>
</feature>